<name>A0A0F9P3K4_9ZZZZ</name>
<accession>A0A0F9P3K4</accession>
<comment type="caution">
    <text evidence="1">The sequence shown here is derived from an EMBL/GenBank/DDBJ whole genome shotgun (WGS) entry which is preliminary data.</text>
</comment>
<organism evidence="1">
    <name type="scientific">marine sediment metagenome</name>
    <dbReference type="NCBI Taxonomy" id="412755"/>
    <lineage>
        <taxon>unclassified sequences</taxon>
        <taxon>metagenomes</taxon>
        <taxon>ecological metagenomes</taxon>
    </lineage>
</organism>
<dbReference type="EMBL" id="LAZR01002723">
    <property type="protein sequence ID" value="KKN26385.1"/>
    <property type="molecule type" value="Genomic_DNA"/>
</dbReference>
<sequence>MNSEKLIIHIVKDTGLSRGEIIEMIEQKKTSLRGKLSDALALFMIAKELAVNLELEKNRYLDDWI</sequence>
<reference evidence="1" key="1">
    <citation type="journal article" date="2015" name="Nature">
        <title>Complex archaea that bridge the gap between prokaryotes and eukaryotes.</title>
        <authorList>
            <person name="Spang A."/>
            <person name="Saw J.H."/>
            <person name="Jorgensen S.L."/>
            <person name="Zaremba-Niedzwiedzka K."/>
            <person name="Martijn J."/>
            <person name="Lind A.E."/>
            <person name="van Eijk R."/>
            <person name="Schleper C."/>
            <person name="Guy L."/>
            <person name="Ettema T.J."/>
        </authorList>
    </citation>
    <scope>NUCLEOTIDE SEQUENCE</scope>
</reference>
<evidence type="ECO:0000313" key="1">
    <source>
        <dbReference type="EMBL" id="KKN26385.1"/>
    </source>
</evidence>
<proteinExistence type="predicted"/>
<dbReference type="AlphaFoldDB" id="A0A0F9P3K4"/>
<protein>
    <submittedName>
        <fullName evidence="1">Uncharacterized protein</fullName>
    </submittedName>
</protein>
<gene>
    <name evidence="1" type="ORF">LCGC14_0875260</name>
</gene>